<keyword evidence="3" id="KW-1185">Reference proteome</keyword>
<reference evidence="2 3" key="1">
    <citation type="submission" date="2020-01" db="EMBL/GenBank/DDBJ databases">
        <authorList>
            <person name="Gupta K D."/>
        </authorList>
    </citation>
    <scope>NUCLEOTIDE SEQUENCE [LARGE SCALE GENOMIC DNA]</scope>
</reference>
<dbReference type="EMBL" id="CACVBS010000033">
    <property type="protein sequence ID" value="CAA7261510.1"/>
    <property type="molecule type" value="Genomic_DNA"/>
</dbReference>
<proteinExistence type="predicted"/>
<feature type="compositionally biased region" description="Polar residues" evidence="1">
    <location>
        <begin position="594"/>
        <end position="603"/>
    </location>
</feature>
<gene>
    <name evidence="2" type="ORF">AAE3_LOCUS3833</name>
</gene>
<evidence type="ECO:0000313" key="2">
    <source>
        <dbReference type="EMBL" id="CAA7261510.1"/>
    </source>
</evidence>
<evidence type="ECO:0000313" key="3">
    <source>
        <dbReference type="Proteomes" id="UP000467700"/>
    </source>
</evidence>
<feature type="region of interest" description="Disordered" evidence="1">
    <location>
        <begin position="191"/>
        <end position="240"/>
    </location>
</feature>
<accession>A0A8S0VU36</accession>
<dbReference type="OrthoDB" id="2596255at2759"/>
<feature type="compositionally biased region" description="Low complexity" evidence="1">
    <location>
        <begin position="214"/>
        <end position="231"/>
    </location>
</feature>
<protein>
    <submittedName>
        <fullName evidence="2">Uncharacterized protein</fullName>
    </submittedName>
</protein>
<dbReference type="Proteomes" id="UP000467700">
    <property type="component" value="Unassembled WGS sequence"/>
</dbReference>
<name>A0A8S0VU36_CYCAE</name>
<comment type="caution">
    <text evidence="2">The sequence shown here is derived from an EMBL/GenBank/DDBJ whole genome shotgun (WGS) entry which is preliminary data.</text>
</comment>
<feature type="region of interest" description="Disordered" evidence="1">
    <location>
        <begin position="427"/>
        <end position="511"/>
    </location>
</feature>
<feature type="compositionally biased region" description="Polar residues" evidence="1">
    <location>
        <begin position="457"/>
        <end position="476"/>
    </location>
</feature>
<dbReference type="AlphaFoldDB" id="A0A8S0VU36"/>
<feature type="compositionally biased region" description="Basic and acidic residues" evidence="1">
    <location>
        <begin position="194"/>
        <end position="207"/>
    </location>
</feature>
<feature type="region of interest" description="Disordered" evidence="1">
    <location>
        <begin position="342"/>
        <end position="373"/>
    </location>
</feature>
<evidence type="ECO:0000256" key="1">
    <source>
        <dbReference type="SAM" id="MobiDB-lite"/>
    </source>
</evidence>
<sequence>MAGRPSISNILKGTVQECDSDESDQALRVLPYICHADNVTLCDHCIFTTTLMSLDSISHTTPASSWHSIRPWAPSLALAVREVTSVSATFILSSNLAGQDIDHSLASLALEAAGENDEETPSGVTGECKPSSVIADALSKGLSVSVNGSAWPRAFIRIDDELDEAVIIIYALMPGRQYDIELGLAHGGQLRRQVTTEEHSDEIHSDPESPTMESSSDPHSTPSTSPSRTVPGTPPTATPQITLEDRLNQLQHTLSVVNQERETLLTSLKSARRDAQKADAALRSEIDALKRTSEKNSAAELRGKQKVLALQEAVKRAQNATKETEEMALEVENEVPELTKRKEEKEAEHARTKAQADKVRKERFSLEEKERKKMEAMRAELTGLTNKLERLGGKHEKLEKTVIPDLEEKLRSVEQEIEQEEEALASLEMEEQRERDHPVPFHRLRHHSGPGPIERPSTIQRPNGDLAQSASSQLWTPNHPHRQAHPHPHPHHGQSHNPKSHSFHHHPPTLLINPHRRASLKTNSSSNSSGSNLSASISAPAVPSIATTSSHSSPGSTSLTSSPSPTRTSPVHGAAMSATSTLSSRAPAFEPSRSIKTGMNGHSHSVPVPIQRPSASQAVGSGRPNVGRSGSVGHELAYGGRGMGTK</sequence>
<feature type="compositionally biased region" description="Basic residues" evidence="1">
    <location>
        <begin position="479"/>
        <end position="507"/>
    </location>
</feature>
<feature type="region of interest" description="Disordered" evidence="1">
    <location>
        <begin position="544"/>
        <end position="646"/>
    </location>
</feature>
<feature type="compositionally biased region" description="Basic and acidic residues" evidence="1">
    <location>
        <begin position="430"/>
        <end position="439"/>
    </location>
</feature>
<organism evidence="2 3">
    <name type="scientific">Cyclocybe aegerita</name>
    <name type="common">Black poplar mushroom</name>
    <name type="synonym">Agrocybe aegerita</name>
    <dbReference type="NCBI Taxonomy" id="1973307"/>
    <lineage>
        <taxon>Eukaryota</taxon>
        <taxon>Fungi</taxon>
        <taxon>Dikarya</taxon>
        <taxon>Basidiomycota</taxon>
        <taxon>Agaricomycotina</taxon>
        <taxon>Agaricomycetes</taxon>
        <taxon>Agaricomycetidae</taxon>
        <taxon>Agaricales</taxon>
        <taxon>Agaricineae</taxon>
        <taxon>Bolbitiaceae</taxon>
        <taxon>Cyclocybe</taxon>
    </lineage>
</organism>
<feature type="compositionally biased region" description="Low complexity" evidence="1">
    <location>
        <begin position="544"/>
        <end position="570"/>
    </location>
</feature>